<dbReference type="Proteomes" id="UP000295270">
    <property type="component" value="Unassembled WGS sequence"/>
</dbReference>
<dbReference type="EMBL" id="SLWA01000003">
    <property type="protein sequence ID" value="TCN59024.1"/>
    <property type="molecule type" value="Genomic_DNA"/>
</dbReference>
<keyword evidence="1" id="KW-0032">Aminotransferase</keyword>
<dbReference type="GO" id="GO:0008483">
    <property type="term" value="F:transaminase activity"/>
    <property type="evidence" value="ECO:0007669"/>
    <property type="project" value="UniProtKB-KW"/>
</dbReference>
<protein>
    <submittedName>
        <fullName evidence="1">Glucosamine--fructose-6-phosphate aminotransferase (Isomerizing)</fullName>
    </submittedName>
</protein>
<proteinExistence type="predicted"/>
<dbReference type="PANTHER" id="PTHR10937">
    <property type="entry name" value="GLUCOSAMINE--FRUCTOSE-6-PHOSPHATE AMINOTRANSFERASE, ISOMERIZING"/>
    <property type="match status" value="1"/>
</dbReference>
<dbReference type="InterPro" id="IPR046348">
    <property type="entry name" value="SIS_dom_sf"/>
</dbReference>
<organism evidence="1 2">
    <name type="scientific">Flavobacterium circumlabens</name>
    <dbReference type="NCBI Taxonomy" id="2133765"/>
    <lineage>
        <taxon>Bacteria</taxon>
        <taxon>Pseudomonadati</taxon>
        <taxon>Bacteroidota</taxon>
        <taxon>Flavobacteriia</taxon>
        <taxon>Flavobacteriales</taxon>
        <taxon>Flavobacteriaceae</taxon>
        <taxon>Flavobacterium</taxon>
    </lineage>
</organism>
<keyword evidence="1" id="KW-0808">Transferase</keyword>
<dbReference type="RefSeq" id="WP_202866501.1">
    <property type="nucleotide sequence ID" value="NZ_SLWA01000003.1"/>
</dbReference>
<gene>
    <name evidence="1" type="ORF">EV142_103473</name>
</gene>
<comment type="caution">
    <text evidence="1">The sequence shown here is derived from an EMBL/GenBank/DDBJ whole genome shotgun (WGS) entry which is preliminary data.</text>
</comment>
<dbReference type="SUPFAM" id="SSF53697">
    <property type="entry name" value="SIS domain"/>
    <property type="match status" value="1"/>
</dbReference>
<evidence type="ECO:0000313" key="2">
    <source>
        <dbReference type="Proteomes" id="UP000295270"/>
    </source>
</evidence>
<name>A0ABY2B1D8_9FLAO</name>
<sequence>MDIQPEMASEYFNYLQPKTKLENGVILSQSGSSSEALWCTDLFQKYTAITNYPENTLSTNPNVAQKINLLAGDEQYSSSKTYINTLLALFKGFDMDCQNAVDILFKNIPKYEQLGERMASEVFQLISTKKIHGIYIIGSGPNIATAFQSALIMCEITKLCFNGMAMAQYDHGPKETAANSIVIQIIAKGKSYERSQKLTEIIKNSGAHVITVEEPEVAENFSVIHNMVPFNYMAYYLAEKLNITETFVVGGKVTEVF</sequence>
<accession>A0ABY2B1D8</accession>
<dbReference type="Gene3D" id="3.40.50.10490">
    <property type="entry name" value="Glucose-6-phosphate isomerase like protein, domain 1"/>
    <property type="match status" value="2"/>
</dbReference>
<keyword evidence="2" id="KW-1185">Reference proteome</keyword>
<reference evidence="1 2" key="1">
    <citation type="journal article" date="2015" name="Stand. Genomic Sci.">
        <title>Genomic Encyclopedia of Bacterial and Archaeal Type Strains, Phase III: the genomes of soil and plant-associated and newly described type strains.</title>
        <authorList>
            <person name="Whitman W.B."/>
            <person name="Woyke T."/>
            <person name="Klenk H.P."/>
            <person name="Zhou Y."/>
            <person name="Lilburn T.G."/>
            <person name="Beck B.J."/>
            <person name="De Vos P."/>
            <person name="Vandamme P."/>
            <person name="Eisen J.A."/>
            <person name="Garrity G."/>
            <person name="Hugenholtz P."/>
            <person name="Kyrpides N.C."/>
        </authorList>
    </citation>
    <scope>NUCLEOTIDE SEQUENCE [LARGE SCALE GENOMIC DNA]</scope>
    <source>
        <strain evidence="1 2">P5626</strain>
    </source>
</reference>
<evidence type="ECO:0000313" key="1">
    <source>
        <dbReference type="EMBL" id="TCN59024.1"/>
    </source>
</evidence>